<dbReference type="GO" id="GO:0005789">
    <property type="term" value="C:endoplasmic reticulum membrane"/>
    <property type="evidence" value="ECO:0007669"/>
    <property type="project" value="UniProtKB-SubCell"/>
</dbReference>
<evidence type="ECO:0000256" key="12">
    <source>
        <dbReference type="RuleBase" id="RU367121"/>
    </source>
</evidence>
<name>A0A1E4TYR7_PACTA</name>
<dbReference type="STRING" id="669874.A0A1E4TYR7"/>
<dbReference type="SUPFAM" id="SSF51905">
    <property type="entry name" value="FAD/NAD(P)-binding domain"/>
    <property type="match status" value="1"/>
</dbReference>
<dbReference type="PANTHER" id="PTHR10835:SF0">
    <property type="entry name" value="SQUALENE MONOOXYGENASE"/>
    <property type="match status" value="1"/>
</dbReference>
<evidence type="ECO:0000256" key="4">
    <source>
        <dbReference type="ARBA" id="ARBA00012312"/>
    </source>
</evidence>
<comment type="cofactor">
    <cofactor evidence="1 12">
        <name>FAD</name>
        <dbReference type="ChEBI" id="CHEBI:57692"/>
    </cofactor>
</comment>
<dbReference type="PRINTS" id="PR00420">
    <property type="entry name" value="RNGMNOXGNASE"/>
</dbReference>
<evidence type="ECO:0000256" key="8">
    <source>
        <dbReference type="ARBA" id="ARBA00022848"/>
    </source>
</evidence>
<keyword evidence="6 12" id="KW-0812">Transmembrane</keyword>
<feature type="domain" description="FAD dependent oxidoreductase" evidence="13">
    <location>
        <begin position="9"/>
        <end position="39"/>
    </location>
</feature>
<evidence type="ECO:0000313" key="16">
    <source>
        <dbReference type="Proteomes" id="UP000094236"/>
    </source>
</evidence>
<evidence type="ECO:0000256" key="11">
    <source>
        <dbReference type="ARBA" id="ARBA00023136"/>
    </source>
</evidence>
<evidence type="ECO:0000256" key="9">
    <source>
        <dbReference type="ARBA" id="ARBA00022989"/>
    </source>
</evidence>
<comment type="catalytic activity">
    <reaction evidence="12">
        <text>squalene + reduced [NADPH--hemoprotein reductase] + O2 = (S)-2,3-epoxysqualene + oxidized [NADPH--hemoprotein reductase] + H2O + H(+)</text>
        <dbReference type="Rhea" id="RHEA:25282"/>
        <dbReference type="Rhea" id="RHEA-COMP:11964"/>
        <dbReference type="Rhea" id="RHEA-COMP:11965"/>
        <dbReference type="ChEBI" id="CHEBI:15377"/>
        <dbReference type="ChEBI" id="CHEBI:15378"/>
        <dbReference type="ChEBI" id="CHEBI:15379"/>
        <dbReference type="ChEBI" id="CHEBI:15440"/>
        <dbReference type="ChEBI" id="CHEBI:15441"/>
        <dbReference type="ChEBI" id="CHEBI:57618"/>
        <dbReference type="ChEBI" id="CHEBI:58210"/>
        <dbReference type="EC" id="1.14.14.17"/>
    </reaction>
</comment>
<dbReference type="InterPro" id="IPR036188">
    <property type="entry name" value="FAD/NAD-bd_sf"/>
</dbReference>
<dbReference type="PANTHER" id="PTHR10835">
    <property type="entry name" value="SQUALENE MONOOXYGENASE"/>
    <property type="match status" value="1"/>
</dbReference>
<dbReference type="UniPathway" id="UPA00767">
    <property type="reaction ID" value="UER00752"/>
</dbReference>
<keyword evidence="5 12" id="KW-0285">Flavoprotein</keyword>
<dbReference type="GO" id="GO:0006696">
    <property type="term" value="P:ergosterol biosynthetic process"/>
    <property type="evidence" value="ECO:0007669"/>
    <property type="project" value="EnsemblFungi"/>
</dbReference>
<comment type="subcellular location">
    <subcellularLocation>
        <location evidence="12">Endoplasmic reticulum membrane</location>
        <topology evidence="12">Multi-pass membrane protein</topology>
    </subcellularLocation>
    <subcellularLocation>
        <location evidence="2">Microsome membrane</location>
        <topology evidence="2">Multi-pass membrane protein</topology>
    </subcellularLocation>
</comment>
<dbReference type="Pfam" id="PF08491">
    <property type="entry name" value="SE"/>
    <property type="match status" value="1"/>
</dbReference>
<dbReference type="InterPro" id="IPR040125">
    <property type="entry name" value="Squalene_monox"/>
</dbReference>
<dbReference type="InterPro" id="IPR013698">
    <property type="entry name" value="Squalene_epoxidase"/>
</dbReference>
<keyword evidence="10 12" id="KW-0560">Oxidoreductase</keyword>
<dbReference type="GO" id="GO:0050660">
    <property type="term" value="F:flavin adenine dinucleotide binding"/>
    <property type="evidence" value="ECO:0007669"/>
    <property type="project" value="UniProtKB-UniRule"/>
</dbReference>
<keyword evidence="11 12" id="KW-0472">Membrane</keyword>
<evidence type="ECO:0000256" key="7">
    <source>
        <dbReference type="ARBA" id="ARBA00022827"/>
    </source>
</evidence>
<evidence type="ECO:0000256" key="2">
    <source>
        <dbReference type="ARBA" id="ARBA00004154"/>
    </source>
</evidence>
<evidence type="ECO:0000256" key="10">
    <source>
        <dbReference type="ARBA" id="ARBA00023002"/>
    </source>
</evidence>
<dbReference type="EMBL" id="KV454012">
    <property type="protein sequence ID" value="ODV96889.1"/>
    <property type="molecule type" value="Genomic_DNA"/>
</dbReference>
<gene>
    <name evidence="15" type="ORF">PACTADRAFT_38764</name>
</gene>
<evidence type="ECO:0000313" key="15">
    <source>
        <dbReference type="EMBL" id="ODV96889.1"/>
    </source>
</evidence>
<dbReference type="InterPro" id="IPR006076">
    <property type="entry name" value="FAD-dep_OxRdtase"/>
</dbReference>
<keyword evidence="9 12" id="KW-1133">Transmembrane helix</keyword>
<sequence>MTSDPPSYDVIVIGAGVVGPCIATQLARQGKKVLIVERDWSEPNRIVGELMQPSGLMALKNLGMLSVINDIEAIPVFGYYIGFFNQNLKLKYPFKNDAIGSYDDNVETVSLVQQLHDDSTIKVSSWEEDERVRGVAFRHGKFISNLRQFVKNEPNVEWLEATVKEIVKNTDLSSEEHGKVIGIKLSNGDFKQGKLVISTDGIYSNFRKELTSKVPSVESYFISLCLHDCVLPAKNHGHVLLGDHYPILVYQISPSETRILCAYKSNKLPSQKTVIEYLNKKILPNLPDSVKPSFKFAIDNLDKENYKIMPNQYLTAEKNVIPGLLIIGDALNMRHPLTGGGMTVGLNDVVLVSKLLSQVDNFEDTSAVLEQLLAFHDERKNLDSVINVLSIALFQLFSAENKYLSILQRGCFAYFQLGNNCVAGPIGLLSGTIPKPLVLFQHFFSVAFYAIYLNFLKRGILGFPLAIVEAIGTLYTAIVVFTPYLYAEMLG</sequence>
<accession>A0A1E4TYR7</accession>
<dbReference type="Pfam" id="PF01266">
    <property type="entry name" value="DAO"/>
    <property type="match status" value="1"/>
</dbReference>
<evidence type="ECO:0000256" key="3">
    <source>
        <dbReference type="ARBA" id="ARBA00008802"/>
    </source>
</evidence>
<evidence type="ECO:0000256" key="6">
    <source>
        <dbReference type="ARBA" id="ARBA00022692"/>
    </source>
</evidence>
<comment type="function">
    <text evidence="12">Catalyzes the stereospecific oxidation of squalene to (S)-2,3-epoxysqualene, and is considered to be a rate-limiting enzyme in steroid biosynthesis.</text>
</comment>
<dbReference type="EC" id="1.14.14.17" evidence="4 12"/>
<keyword evidence="16" id="KW-1185">Reference proteome</keyword>
<dbReference type="OrthoDB" id="1678617at2759"/>
<evidence type="ECO:0000256" key="1">
    <source>
        <dbReference type="ARBA" id="ARBA00001974"/>
    </source>
</evidence>
<feature type="transmembrane region" description="Helical" evidence="12">
    <location>
        <begin position="463"/>
        <end position="486"/>
    </location>
</feature>
<evidence type="ECO:0000259" key="13">
    <source>
        <dbReference type="Pfam" id="PF01266"/>
    </source>
</evidence>
<dbReference type="GO" id="GO:0004506">
    <property type="term" value="F:squalene monooxygenase activity"/>
    <property type="evidence" value="ECO:0007669"/>
    <property type="project" value="UniProtKB-UniRule"/>
</dbReference>
<proteinExistence type="inferred from homology"/>
<keyword evidence="7 12" id="KW-0274">FAD</keyword>
<dbReference type="Proteomes" id="UP000094236">
    <property type="component" value="Unassembled WGS sequence"/>
</dbReference>
<reference evidence="16" key="1">
    <citation type="submission" date="2016-05" db="EMBL/GenBank/DDBJ databases">
        <title>Comparative genomics of biotechnologically important yeasts.</title>
        <authorList>
            <consortium name="DOE Joint Genome Institute"/>
            <person name="Riley R."/>
            <person name="Haridas S."/>
            <person name="Wolfe K.H."/>
            <person name="Lopes M.R."/>
            <person name="Hittinger C.T."/>
            <person name="Goker M."/>
            <person name="Salamov A."/>
            <person name="Wisecaver J."/>
            <person name="Long T.M."/>
            <person name="Aerts A.L."/>
            <person name="Barry K."/>
            <person name="Choi C."/>
            <person name="Clum A."/>
            <person name="Coughlan A.Y."/>
            <person name="Deshpande S."/>
            <person name="Douglass A.P."/>
            <person name="Hanson S.J."/>
            <person name="Klenk H.-P."/>
            <person name="Labutti K."/>
            <person name="Lapidus A."/>
            <person name="Lindquist E."/>
            <person name="Lipzen A."/>
            <person name="Meier-Kolthoff J.P."/>
            <person name="Ohm R.A."/>
            <person name="Otillar R.P."/>
            <person name="Pangilinan J."/>
            <person name="Peng Y."/>
            <person name="Rokas A."/>
            <person name="Rosa C.A."/>
            <person name="Scheuner C."/>
            <person name="Sibirny A.A."/>
            <person name="Slot J.C."/>
            <person name="Stielow J.B."/>
            <person name="Sun H."/>
            <person name="Kurtzman C.P."/>
            <person name="Blackwell M."/>
            <person name="Grigoriev I.V."/>
            <person name="Jeffries T.W."/>
        </authorList>
    </citation>
    <scope>NUCLEOTIDE SEQUENCE [LARGE SCALE GENOMIC DNA]</scope>
    <source>
        <strain evidence="16">NRRL Y-2460</strain>
    </source>
</reference>
<comment type="similarity">
    <text evidence="3 12">Belongs to the squalene monooxygenase family.</text>
</comment>
<dbReference type="AlphaFoldDB" id="A0A1E4TYR7"/>
<evidence type="ECO:0000259" key="14">
    <source>
        <dbReference type="Pfam" id="PF08491"/>
    </source>
</evidence>
<evidence type="ECO:0000256" key="5">
    <source>
        <dbReference type="ARBA" id="ARBA00022630"/>
    </source>
</evidence>
<protein>
    <recommendedName>
        <fullName evidence="4 12">Squalene monooxygenase</fullName>
        <ecNumber evidence="4 12">1.14.14.17</ecNumber>
    </recommendedName>
</protein>
<keyword evidence="12" id="KW-0256">Endoplasmic reticulum</keyword>
<dbReference type="GO" id="GO:0005811">
    <property type="term" value="C:lipid droplet"/>
    <property type="evidence" value="ECO:0007669"/>
    <property type="project" value="EnsemblFungi"/>
</dbReference>
<feature type="transmembrane region" description="Helical" evidence="12">
    <location>
        <begin position="437"/>
        <end position="456"/>
    </location>
</feature>
<feature type="domain" description="Squalene epoxidase" evidence="14">
    <location>
        <begin position="194"/>
        <end position="467"/>
    </location>
</feature>
<dbReference type="Gene3D" id="3.50.50.60">
    <property type="entry name" value="FAD/NAD(P)-binding domain"/>
    <property type="match status" value="1"/>
</dbReference>
<organism evidence="15 16">
    <name type="scientific">Pachysolen tannophilus NRRL Y-2460</name>
    <dbReference type="NCBI Taxonomy" id="669874"/>
    <lineage>
        <taxon>Eukaryota</taxon>
        <taxon>Fungi</taxon>
        <taxon>Dikarya</taxon>
        <taxon>Ascomycota</taxon>
        <taxon>Saccharomycotina</taxon>
        <taxon>Pichiomycetes</taxon>
        <taxon>Pachysolenaceae</taxon>
        <taxon>Pachysolen</taxon>
    </lineage>
</organism>
<keyword evidence="8" id="KW-0492">Microsome</keyword>